<evidence type="ECO:0000256" key="1">
    <source>
        <dbReference type="SAM" id="Phobius"/>
    </source>
</evidence>
<accession>A0A4R6ZQG8</accession>
<keyword evidence="1" id="KW-0472">Membrane</keyword>
<organism evidence="2 3">
    <name type="scientific">Listeria rocourtiae</name>
    <dbReference type="NCBI Taxonomy" id="647910"/>
    <lineage>
        <taxon>Bacteria</taxon>
        <taxon>Bacillati</taxon>
        <taxon>Bacillota</taxon>
        <taxon>Bacilli</taxon>
        <taxon>Bacillales</taxon>
        <taxon>Listeriaceae</taxon>
        <taxon>Listeria</taxon>
    </lineage>
</organism>
<dbReference type="EMBL" id="SNZK01000002">
    <property type="protein sequence ID" value="TDR54725.1"/>
    <property type="molecule type" value="Genomic_DNA"/>
</dbReference>
<keyword evidence="1" id="KW-0812">Transmembrane</keyword>
<keyword evidence="3" id="KW-1185">Reference proteome</keyword>
<reference evidence="2 3" key="1">
    <citation type="submission" date="2019-03" db="EMBL/GenBank/DDBJ databases">
        <title>Genomic Encyclopedia of Type Strains, Phase III (KMG-III): the genomes of soil and plant-associated and newly described type strains.</title>
        <authorList>
            <person name="Whitman W."/>
        </authorList>
    </citation>
    <scope>NUCLEOTIDE SEQUENCE [LARGE SCALE GENOMIC DNA]</scope>
    <source>
        <strain evidence="2 3">CECT 7972</strain>
    </source>
</reference>
<feature type="transmembrane region" description="Helical" evidence="1">
    <location>
        <begin position="7"/>
        <end position="25"/>
    </location>
</feature>
<comment type="caution">
    <text evidence="2">The sequence shown here is derived from an EMBL/GenBank/DDBJ whole genome shotgun (WGS) entry which is preliminary data.</text>
</comment>
<dbReference type="Proteomes" id="UP000295558">
    <property type="component" value="Unassembled WGS sequence"/>
</dbReference>
<name>A0A4R6ZQG8_9LIST</name>
<feature type="transmembrane region" description="Helical" evidence="1">
    <location>
        <begin position="31"/>
        <end position="52"/>
    </location>
</feature>
<proteinExistence type="predicted"/>
<keyword evidence="1" id="KW-1133">Transmembrane helix</keyword>
<evidence type="ECO:0000313" key="3">
    <source>
        <dbReference type="Proteomes" id="UP000295558"/>
    </source>
</evidence>
<protein>
    <submittedName>
        <fullName evidence="2">Uncharacterized protein</fullName>
    </submittedName>
</protein>
<dbReference type="AlphaFoldDB" id="A0A4R6ZQG8"/>
<sequence length="60" mass="6815">MTKKVWLNVRGCNVACFVGVAILAPNYGFPYLYQIIIFVAMFRVYFSLISMCKSGKISIE</sequence>
<evidence type="ECO:0000313" key="2">
    <source>
        <dbReference type="EMBL" id="TDR54725.1"/>
    </source>
</evidence>
<gene>
    <name evidence="2" type="ORF">DFP96_102320</name>
</gene>